<dbReference type="PANTHER" id="PTHR43479:SF7">
    <property type="entry name" value="TETR-FAMILY TRANSCRIPTIONAL REGULATOR"/>
    <property type="match status" value="1"/>
</dbReference>
<keyword evidence="1 2" id="KW-0238">DNA-binding</keyword>
<dbReference type="AlphaFoldDB" id="A0A9D1HUQ9"/>
<dbReference type="InterPro" id="IPR023772">
    <property type="entry name" value="DNA-bd_HTH_TetR-type_CS"/>
</dbReference>
<evidence type="ECO:0000313" key="5">
    <source>
        <dbReference type="Proteomes" id="UP000824088"/>
    </source>
</evidence>
<dbReference type="EMBL" id="DVMN01000102">
    <property type="protein sequence ID" value="HIU21700.1"/>
    <property type="molecule type" value="Genomic_DNA"/>
</dbReference>
<dbReference type="InterPro" id="IPR009057">
    <property type="entry name" value="Homeodomain-like_sf"/>
</dbReference>
<gene>
    <name evidence="4" type="ORF">IAD51_05680</name>
</gene>
<dbReference type="PROSITE" id="PS01081">
    <property type="entry name" value="HTH_TETR_1"/>
    <property type="match status" value="1"/>
</dbReference>
<reference evidence="4" key="1">
    <citation type="submission" date="2020-10" db="EMBL/GenBank/DDBJ databases">
        <authorList>
            <person name="Gilroy R."/>
        </authorList>
    </citation>
    <scope>NUCLEOTIDE SEQUENCE</scope>
    <source>
        <strain evidence="4">1063</strain>
    </source>
</reference>
<dbReference type="PROSITE" id="PS50977">
    <property type="entry name" value="HTH_TETR_2"/>
    <property type="match status" value="1"/>
</dbReference>
<dbReference type="Gene3D" id="1.10.357.10">
    <property type="entry name" value="Tetracycline Repressor, domain 2"/>
    <property type="match status" value="1"/>
</dbReference>
<evidence type="ECO:0000313" key="4">
    <source>
        <dbReference type="EMBL" id="HIU21700.1"/>
    </source>
</evidence>
<evidence type="ECO:0000259" key="3">
    <source>
        <dbReference type="PROSITE" id="PS50977"/>
    </source>
</evidence>
<dbReference type="GO" id="GO:0003677">
    <property type="term" value="F:DNA binding"/>
    <property type="evidence" value="ECO:0007669"/>
    <property type="project" value="UniProtKB-UniRule"/>
</dbReference>
<dbReference type="InterPro" id="IPR001647">
    <property type="entry name" value="HTH_TetR"/>
</dbReference>
<evidence type="ECO:0000256" key="1">
    <source>
        <dbReference type="ARBA" id="ARBA00023125"/>
    </source>
</evidence>
<protein>
    <submittedName>
        <fullName evidence="4">TetR family transcriptional regulator</fullName>
    </submittedName>
</protein>
<feature type="DNA-binding region" description="H-T-H motif" evidence="2">
    <location>
        <begin position="33"/>
        <end position="52"/>
    </location>
</feature>
<feature type="domain" description="HTH tetR-type" evidence="3">
    <location>
        <begin position="10"/>
        <end position="70"/>
    </location>
</feature>
<proteinExistence type="predicted"/>
<reference evidence="4" key="2">
    <citation type="journal article" date="2021" name="PeerJ">
        <title>Extensive microbial diversity within the chicken gut microbiome revealed by metagenomics and culture.</title>
        <authorList>
            <person name="Gilroy R."/>
            <person name="Ravi A."/>
            <person name="Getino M."/>
            <person name="Pursley I."/>
            <person name="Horton D.L."/>
            <person name="Alikhan N.F."/>
            <person name="Baker D."/>
            <person name="Gharbi K."/>
            <person name="Hall N."/>
            <person name="Watson M."/>
            <person name="Adriaenssens E.M."/>
            <person name="Foster-Nyarko E."/>
            <person name="Jarju S."/>
            <person name="Secka A."/>
            <person name="Antonio M."/>
            <person name="Oren A."/>
            <person name="Chaudhuri R.R."/>
            <person name="La Ragione R."/>
            <person name="Hildebrand F."/>
            <person name="Pallen M.J."/>
        </authorList>
    </citation>
    <scope>NUCLEOTIDE SEQUENCE</scope>
    <source>
        <strain evidence="4">1063</strain>
    </source>
</reference>
<evidence type="ECO:0000256" key="2">
    <source>
        <dbReference type="PROSITE-ProRule" id="PRU00335"/>
    </source>
</evidence>
<comment type="caution">
    <text evidence="4">The sequence shown here is derived from an EMBL/GenBank/DDBJ whole genome shotgun (WGS) entry which is preliminary data.</text>
</comment>
<dbReference type="InterPro" id="IPR050624">
    <property type="entry name" value="HTH-type_Tx_Regulator"/>
</dbReference>
<name>A0A9D1HUQ9_9FIRM</name>
<sequence length="189" mass="21851">MEYKEDLRIVRTRKLLSSTLLDMMEESSIEKISVIDLCKRAMVNRATFYAHFEDKYHLLSFALEELKDAVYTSFTKEVPAASPKELFRKLVIMAVEFLSDKHNHLARIVEHNRNEKVVHTLTDSLAQSIRYQLGKFKNTHPSIVPPQMTAICYAGALVNLLIWLLDNPAVLEDKEVEKYLDALIEENLK</sequence>
<dbReference type="Proteomes" id="UP000824088">
    <property type="component" value="Unassembled WGS sequence"/>
</dbReference>
<accession>A0A9D1HUQ9</accession>
<dbReference type="PANTHER" id="PTHR43479">
    <property type="entry name" value="ACREF/ENVCD OPERON REPRESSOR-RELATED"/>
    <property type="match status" value="1"/>
</dbReference>
<organism evidence="4 5">
    <name type="scientific">Candidatus Limadaptatus stercorigallinarum</name>
    <dbReference type="NCBI Taxonomy" id="2840845"/>
    <lineage>
        <taxon>Bacteria</taxon>
        <taxon>Bacillati</taxon>
        <taxon>Bacillota</taxon>
        <taxon>Clostridia</taxon>
        <taxon>Eubacteriales</taxon>
        <taxon>Candidatus Limadaptatus</taxon>
    </lineage>
</organism>
<dbReference type="SUPFAM" id="SSF46689">
    <property type="entry name" value="Homeodomain-like"/>
    <property type="match status" value="1"/>
</dbReference>